<evidence type="ECO:0008006" key="5">
    <source>
        <dbReference type="Google" id="ProtNLM"/>
    </source>
</evidence>
<keyword evidence="2" id="KW-0472">Membrane</keyword>
<evidence type="ECO:0000313" key="3">
    <source>
        <dbReference type="EMBL" id="SCG38864.1"/>
    </source>
</evidence>
<accession>A0A1C5GYM6</accession>
<dbReference type="Proteomes" id="UP000198215">
    <property type="component" value="Chromosome I"/>
</dbReference>
<evidence type="ECO:0000313" key="4">
    <source>
        <dbReference type="Proteomes" id="UP000198215"/>
    </source>
</evidence>
<dbReference type="InterPro" id="IPR011042">
    <property type="entry name" value="6-blade_b-propeller_TolB-like"/>
</dbReference>
<feature type="region of interest" description="Disordered" evidence="1">
    <location>
        <begin position="1"/>
        <end position="22"/>
    </location>
</feature>
<dbReference type="OrthoDB" id="3343876at2"/>
<name>A0A1C5GYM6_9ACTN</name>
<dbReference type="AlphaFoldDB" id="A0A1C5GYM6"/>
<evidence type="ECO:0000256" key="2">
    <source>
        <dbReference type="SAM" id="Phobius"/>
    </source>
</evidence>
<reference evidence="4" key="1">
    <citation type="submission" date="2016-06" db="EMBL/GenBank/DDBJ databases">
        <authorList>
            <person name="Varghese N."/>
            <person name="Submissions Spin"/>
        </authorList>
    </citation>
    <scope>NUCLEOTIDE SEQUENCE [LARGE SCALE GENOMIC DNA]</scope>
    <source>
        <strain evidence="4">DSM 45161</strain>
    </source>
</reference>
<evidence type="ECO:0000256" key="1">
    <source>
        <dbReference type="SAM" id="MobiDB-lite"/>
    </source>
</evidence>
<gene>
    <name evidence="3" type="ORF">GA0070614_0571</name>
</gene>
<dbReference type="Gene3D" id="2.120.10.30">
    <property type="entry name" value="TolB, C-terminal domain"/>
    <property type="match status" value="1"/>
</dbReference>
<organism evidence="3 4">
    <name type="scientific">Micromonospora coxensis</name>
    <dbReference type="NCBI Taxonomy" id="356852"/>
    <lineage>
        <taxon>Bacteria</taxon>
        <taxon>Bacillati</taxon>
        <taxon>Actinomycetota</taxon>
        <taxon>Actinomycetes</taxon>
        <taxon>Micromonosporales</taxon>
        <taxon>Micromonosporaceae</taxon>
        <taxon>Micromonospora</taxon>
    </lineage>
</organism>
<keyword evidence="2" id="KW-1133">Transmembrane helix</keyword>
<keyword evidence="4" id="KW-1185">Reference proteome</keyword>
<feature type="transmembrane region" description="Helical" evidence="2">
    <location>
        <begin position="21"/>
        <end position="40"/>
    </location>
</feature>
<protein>
    <recommendedName>
        <fullName evidence="5">WD40-like Beta Propeller Repeat</fullName>
    </recommendedName>
</protein>
<dbReference type="RefSeq" id="WP_088974508.1">
    <property type="nucleotide sequence ID" value="NZ_LT607753.1"/>
</dbReference>
<dbReference type="SUPFAM" id="SSF69304">
    <property type="entry name" value="Tricorn protease N-terminal domain"/>
    <property type="match status" value="1"/>
</dbReference>
<dbReference type="EMBL" id="LT607753">
    <property type="protein sequence ID" value="SCG38864.1"/>
    <property type="molecule type" value="Genomic_DNA"/>
</dbReference>
<proteinExistence type="predicted"/>
<sequence length="369" mass="39422">MSLATKQRPAKKAAARPTAPRRAGIAAVTIAVAASAYLLVRPIPDPPPPPPDRSAAAVWPRAERADIPGNLSDGPLFNPRYFLDARTAVGTAASPDGETQRLVLRNADGTVRELRRRPQDSNPDFSNVTSDGATLVWTEQTAGRPIELWAADVRGGPARRLTADTGNALFFGSQYDVLVRDGRAFWAAGRGTNTEIRNVDLRGGPVTKRTQPGKWGLTAWPWIRSGGLDTATAKLKDLSTNREITVATNGSELATCSPEWCRVEVMSAAGQVRIDMMRPDGTQRQQIGGPTALAAVADAALLNRFVVLSETGAGADPTAAGLLVYDLTTKRAVEITSAASATFARGRVLWWSTGDPDAPTWHTLDLRTV</sequence>
<keyword evidence="2" id="KW-0812">Transmembrane</keyword>